<organism evidence="1 2">
    <name type="scientific">Candidatus Brocadia sinica JPN1</name>
    <dbReference type="NCBI Taxonomy" id="1197129"/>
    <lineage>
        <taxon>Bacteria</taxon>
        <taxon>Pseudomonadati</taxon>
        <taxon>Planctomycetota</taxon>
        <taxon>Candidatus Brocadiia</taxon>
        <taxon>Candidatus Brocadiales</taxon>
        <taxon>Candidatus Brocadiaceae</taxon>
        <taxon>Candidatus Brocadia</taxon>
    </lineage>
</organism>
<accession>A0ABQ0JVW0</accession>
<proteinExistence type="predicted"/>
<sequence length="86" mass="10372">MKKTFEINYKLRYAEIDDWGQEYVKAATQKQALKSFAKKMKIPIKEFKSFEDWRWEEGVWWASFKNIKQVKEKQCPHCCGKGIIHI</sequence>
<dbReference type="RefSeq" id="WP_052562973.1">
    <property type="nucleotide sequence ID" value="NZ_BAFN01000001.1"/>
</dbReference>
<name>A0ABQ0JVW0_9BACT</name>
<keyword evidence="2" id="KW-1185">Reference proteome</keyword>
<protein>
    <submittedName>
        <fullName evidence="1">Uncharacterized protein</fullName>
    </submittedName>
</protein>
<dbReference type="Proteomes" id="UP000032309">
    <property type="component" value="Unassembled WGS sequence"/>
</dbReference>
<evidence type="ECO:0000313" key="1">
    <source>
        <dbReference type="EMBL" id="GAN32892.1"/>
    </source>
</evidence>
<gene>
    <name evidence="1" type="ORF">BROSI_A1407</name>
</gene>
<dbReference type="EMBL" id="BAFN01000001">
    <property type="protein sequence ID" value="GAN32892.1"/>
    <property type="molecule type" value="Genomic_DNA"/>
</dbReference>
<comment type="caution">
    <text evidence="1">The sequence shown here is derived from an EMBL/GenBank/DDBJ whole genome shotgun (WGS) entry which is preliminary data.</text>
</comment>
<evidence type="ECO:0000313" key="2">
    <source>
        <dbReference type="Proteomes" id="UP000032309"/>
    </source>
</evidence>
<reference evidence="2" key="1">
    <citation type="journal article" date="2015" name="Genome Announc.">
        <title>Draft Genome Sequence of an Anaerobic Ammonium-Oxidizing Bacterium, "Candidatus Brocadia sinica".</title>
        <authorList>
            <person name="Oshiki M."/>
            <person name="Shinyako-Hata K."/>
            <person name="Satoh H."/>
            <person name="Okabe S."/>
        </authorList>
    </citation>
    <scope>NUCLEOTIDE SEQUENCE [LARGE SCALE GENOMIC DNA]</scope>
    <source>
        <strain evidence="2">JPN1</strain>
    </source>
</reference>